<evidence type="ECO:0000256" key="1">
    <source>
        <dbReference type="SAM" id="MobiDB-lite"/>
    </source>
</evidence>
<comment type="caution">
    <text evidence="3">The sequence shown here is derived from an EMBL/GenBank/DDBJ whole genome shotgun (WGS) entry which is preliminary data.</text>
</comment>
<evidence type="ECO:0000259" key="2">
    <source>
        <dbReference type="Pfam" id="PF23156"/>
    </source>
</evidence>
<gene>
    <name evidence="3" type="ORF">Taro_032719</name>
</gene>
<dbReference type="Proteomes" id="UP000652761">
    <property type="component" value="Unassembled WGS sequence"/>
</dbReference>
<sequence length="191" mass="20754">MEATWKGRRTKPELRTLLAPHTQLLSTSSSSLSPSSNHDRFSRRRRPPAMLGACSPFLSSSAPRRAQGWRHRLGRLRDPAPAAAGGRRRMLVTVTVVGSAGPIRFVVGEEEPVAAVIGTALRCYAREGRFPALGCDVGEFHLFCARSYYMEPLDHAEPIGAHGAREFTLCKKRLPQATFGVPPAPVAAARG</sequence>
<keyword evidence="4" id="KW-1185">Reference proteome</keyword>
<dbReference type="AlphaFoldDB" id="A0A843VS12"/>
<dbReference type="InterPro" id="IPR055482">
    <property type="entry name" value="DUF7054"/>
</dbReference>
<reference evidence="3" key="1">
    <citation type="submission" date="2017-07" db="EMBL/GenBank/DDBJ databases">
        <title>Taro Niue Genome Assembly and Annotation.</title>
        <authorList>
            <person name="Atibalentja N."/>
            <person name="Keating K."/>
            <person name="Fields C.J."/>
        </authorList>
    </citation>
    <scope>NUCLEOTIDE SEQUENCE</scope>
    <source>
        <strain evidence="3">Niue_2</strain>
        <tissue evidence="3">Leaf</tissue>
    </source>
</reference>
<dbReference type="Pfam" id="PF23156">
    <property type="entry name" value="DUF7054"/>
    <property type="match status" value="1"/>
</dbReference>
<feature type="compositionally biased region" description="Low complexity" evidence="1">
    <location>
        <begin position="24"/>
        <end position="36"/>
    </location>
</feature>
<feature type="region of interest" description="Disordered" evidence="1">
    <location>
        <begin position="23"/>
        <end position="47"/>
    </location>
</feature>
<accession>A0A843VS12</accession>
<dbReference type="OrthoDB" id="1919859at2759"/>
<evidence type="ECO:0000313" key="4">
    <source>
        <dbReference type="Proteomes" id="UP000652761"/>
    </source>
</evidence>
<dbReference type="PANTHER" id="PTHR33270:SF18">
    <property type="entry name" value="OS02G0324700 PROTEIN"/>
    <property type="match status" value="1"/>
</dbReference>
<protein>
    <recommendedName>
        <fullName evidence="2">DUF7054 domain-containing protein</fullName>
    </recommendedName>
</protein>
<dbReference type="InterPro" id="IPR040358">
    <property type="entry name" value="At4g22758-like"/>
</dbReference>
<dbReference type="PANTHER" id="PTHR33270">
    <property type="entry name" value="BNAC05G50380D PROTEIN"/>
    <property type="match status" value="1"/>
</dbReference>
<feature type="domain" description="DUF7054" evidence="2">
    <location>
        <begin position="88"/>
        <end position="170"/>
    </location>
</feature>
<dbReference type="EMBL" id="NMUH01002438">
    <property type="protein sequence ID" value="MQL99981.1"/>
    <property type="molecule type" value="Genomic_DNA"/>
</dbReference>
<name>A0A843VS12_COLES</name>
<proteinExistence type="predicted"/>
<organism evidence="3 4">
    <name type="scientific">Colocasia esculenta</name>
    <name type="common">Wild taro</name>
    <name type="synonym">Arum esculentum</name>
    <dbReference type="NCBI Taxonomy" id="4460"/>
    <lineage>
        <taxon>Eukaryota</taxon>
        <taxon>Viridiplantae</taxon>
        <taxon>Streptophyta</taxon>
        <taxon>Embryophyta</taxon>
        <taxon>Tracheophyta</taxon>
        <taxon>Spermatophyta</taxon>
        <taxon>Magnoliopsida</taxon>
        <taxon>Liliopsida</taxon>
        <taxon>Araceae</taxon>
        <taxon>Aroideae</taxon>
        <taxon>Colocasieae</taxon>
        <taxon>Colocasia</taxon>
    </lineage>
</organism>
<evidence type="ECO:0000313" key="3">
    <source>
        <dbReference type="EMBL" id="MQL99981.1"/>
    </source>
</evidence>